<feature type="signal peptide" evidence="1">
    <location>
        <begin position="1"/>
        <end position="21"/>
    </location>
</feature>
<keyword evidence="1" id="KW-0732">Signal</keyword>
<name>A0A6A6IM49_9PLEO</name>
<protein>
    <recommendedName>
        <fullName evidence="4">Secreted protein</fullName>
    </recommendedName>
</protein>
<sequence length="87" mass="10232">MFCFLMKTAWWLGSLVIRVQLRRSRVAVQQQAACAALSVAELVLAEFWCWLEEMEHILNRREAEDRQMGRIHSTPVEYAHSSIVRDR</sequence>
<feature type="chain" id="PRO_5025520014" description="Secreted protein" evidence="1">
    <location>
        <begin position="22"/>
        <end position="87"/>
    </location>
</feature>
<dbReference type="Proteomes" id="UP000800094">
    <property type="component" value="Unassembled WGS sequence"/>
</dbReference>
<evidence type="ECO:0008006" key="4">
    <source>
        <dbReference type="Google" id="ProtNLM"/>
    </source>
</evidence>
<dbReference type="AlphaFoldDB" id="A0A6A6IM49"/>
<dbReference type="EMBL" id="ML987193">
    <property type="protein sequence ID" value="KAF2251521.1"/>
    <property type="molecule type" value="Genomic_DNA"/>
</dbReference>
<organism evidence="2 3">
    <name type="scientific">Trematosphaeria pertusa</name>
    <dbReference type="NCBI Taxonomy" id="390896"/>
    <lineage>
        <taxon>Eukaryota</taxon>
        <taxon>Fungi</taxon>
        <taxon>Dikarya</taxon>
        <taxon>Ascomycota</taxon>
        <taxon>Pezizomycotina</taxon>
        <taxon>Dothideomycetes</taxon>
        <taxon>Pleosporomycetidae</taxon>
        <taxon>Pleosporales</taxon>
        <taxon>Massarineae</taxon>
        <taxon>Trematosphaeriaceae</taxon>
        <taxon>Trematosphaeria</taxon>
    </lineage>
</organism>
<gene>
    <name evidence="2" type="ORF">BU26DRAFT_285562</name>
</gene>
<proteinExistence type="predicted"/>
<keyword evidence="3" id="KW-1185">Reference proteome</keyword>
<evidence type="ECO:0000313" key="3">
    <source>
        <dbReference type="Proteomes" id="UP000800094"/>
    </source>
</evidence>
<evidence type="ECO:0000256" key="1">
    <source>
        <dbReference type="SAM" id="SignalP"/>
    </source>
</evidence>
<dbReference type="GeneID" id="54574887"/>
<evidence type="ECO:0000313" key="2">
    <source>
        <dbReference type="EMBL" id="KAF2251521.1"/>
    </source>
</evidence>
<accession>A0A6A6IM49</accession>
<dbReference type="RefSeq" id="XP_033686525.1">
    <property type="nucleotide sequence ID" value="XM_033821557.1"/>
</dbReference>
<reference evidence="2" key="1">
    <citation type="journal article" date="2020" name="Stud. Mycol.">
        <title>101 Dothideomycetes genomes: a test case for predicting lifestyles and emergence of pathogens.</title>
        <authorList>
            <person name="Haridas S."/>
            <person name="Albert R."/>
            <person name="Binder M."/>
            <person name="Bloem J."/>
            <person name="Labutti K."/>
            <person name="Salamov A."/>
            <person name="Andreopoulos B."/>
            <person name="Baker S."/>
            <person name="Barry K."/>
            <person name="Bills G."/>
            <person name="Bluhm B."/>
            <person name="Cannon C."/>
            <person name="Castanera R."/>
            <person name="Culley D."/>
            <person name="Daum C."/>
            <person name="Ezra D."/>
            <person name="Gonzalez J."/>
            <person name="Henrissat B."/>
            <person name="Kuo A."/>
            <person name="Liang C."/>
            <person name="Lipzen A."/>
            <person name="Lutzoni F."/>
            <person name="Magnuson J."/>
            <person name="Mondo S."/>
            <person name="Nolan M."/>
            <person name="Ohm R."/>
            <person name="Pangilinan J."/>
            <person name="Park H.-J."/>
            <person name="Ramirez L."/>
            <person name="Alfaro M."/>
            <person name="Sun H."/>
            <person name="Tritt A."/>
            <person name="Yoshinaga Y."/>
            <person name="Zwiers L.-H."/>
            <person name="Turgeon B."/>
            <person name="Goodwin S."/>
            <person name="Spatafora J."/>
            <person name="Crous P."/>
            <person name="Grigoriev I."/>
        </authorList>
    </citation>
    <scope>NUCLEOTIDE SEQUENCE</scope>
    <source>
        <strain evidence="2">CBS 122368</strain>
    </source>
</reference>